<dbReference type="EMBL" id="CAINUL010000019">
    <property type="protein sequence ID" value="CAD0115079.1"/>
    <property type="molecule type" value="Genomic_DNA"/>
</dbReference>
<gene>
    <name evidence="2" type="ORF">AWRI4620_LOCUS9334</name>
</gene>
<dbReference type="OrthoDB" id="3931453at2759"/>
<proteinExistence type="predicted"/>
<dbReference type="AlphaFoldDB" id="A0A9N8KN06"/>
<reference evidence="2" key="1">
    <citation type="submission" date="2020-06" db="EMBL/GenBank/DDBJ databases">
        <authorList>
            <person name="Onetto C."/>
        </authorList>
    </citation>
    <scope>NUCLEOTIDE SEQUENCE</scope>
</reference>
<organism evidence="2 3">
    <name type="scientific">Aureobasidium uvarum</name>
    <dbReference type="NCBI Taxonomy" id="2773716"/>
    <lineage>
        <taxon>Eukaryota</taxon>
        <taxon>Fungi</taxon>
        <taxon>Dikarya</taxon>
        <taxon>Ascomycota</taxon>
        <taxon>Pezizomycotina</taxon>
        <taxon>Dothideomycetes</taxon>
        <taxon>Dothideomycetidae</taxon>
        <taxon>Dothideales</taxon>
        <taxon>Saccotheciaceae</taxon>
        <taxon>Aureobasidium</taxon>
    </lineage>
</organism>
<sequence>MNLQNEKAMANFHDQMMELAYKNISKSAKEASDIAHMLLEHVRLPLLFRVHAHIVLASGKTDYLFHAKQAIRVAEIGREIYGPGKTEESKAAVEDLLWQANEALRRAERDMKILEDLEKRVKDRKLKLKKGEKILYGKVNGELTPRRQRMIY</sequence>
<dbReference type="Proteomes" id="UP000745764">
    <property type="component" value="Unassembled WGS sequence"/>
</dbReference>
<evidence type="ECO:0000256" key="1">
    <source>
        <dbReference type="SAM" id="Coils"/>
    </source>
</evidence>
<accession>A0A9N8KN06</accession>
<evidence type="ECO:0000313" key="3">
    <source>
        <dbReference type="Proteomes" id="UP000745764"/>
    </source>
</evidence>
<feature type="coiled-coil region" evidence="1">
    <location>
        <begin position="90"/>
        <end position="134"/>
    </location>
</feature>
<name>A0A9N8KN06_9PEZI</name>
<evidence type="ECO:0000313" key="2">
    <source>
        <dbReference type="EMBL" id="CAD0115079.1"/>
    </source>
</evidence>
<keyword evidence="3" id="KW-1185">Reference proteome</keyword>
<keyword evidence="1" id="KW-0175">Coiled coil</keyword>
<comment type="caution">
    <text evidence="2">The sequence shown here is derived from an EMBL/GenBank/DDBJ whole genome shotgun (WGS) entry which is preliminary data.</text>
</comment>
<protein>
    <submittedName>
        <fullName evidence="2">Uncharacterized protein</fullName>
    </submittedName>
</protein>